<dbReference type="PANTHER" id="PTHR21724:SF109">
    <property type="entry name" value="SHKT DOMAIN-CONTAINING PROTEIN"/>
    <property type="match status" value="1"/>
</dbReference>
<dbReference type="Proteomes" id="UP000271162">
    <property type="component" value="Unassembled WGS sequence"/>
</dbReference>
<sequence length="394" mass="44050">MIRSSVVLLFCQLALATTASNSFLPIVAYSGCADRGLFCRFVKSFCNNPEHEVIMKRDCASTCQFCDITEENESNATEIYLPNGTRFRHYLPIQRKKNSTAAGRKCVFPAEKTLNATPQPTESVTSNNTVENENHTTPQNGTVTEQSRKIAIVIKPPTNGTSVARPKSSGQNSNKVMIEYLKSRNKPTAAPATAVYNVSITPSKESFEVRKVKLEELMNAKDKLPKITTAEIESFTVSLSKTLIKGKCLDEYMYCREFSSLCQDPTFNDVMARHCTLTCKRCDEVEMESEFGASIIDLFNFLIMTHLASVLSKAFVIVSLVLSACDLRAVTIIGESATHLLCSDQFTVTVYLMLPDSLFGKRDYVNLTYAAKRMCYVDHVVFTNCESFLKNYHF</sequence>
<dbReference type="OMA" id="PEHEVIM"/>
<protein>
    <submittedName>
        <fullName evidence="7">ShKT domain-containing protein</fullName>
    </submittedName>
</protein>
<comment type="caution">
    <text evidence="1">Lacks conserved residue(s) required for the propagation of feature annotation.</text>
</comment>
<feature type="disulfide bond" evidence="1">
    <location>
        <begin position="32"/>
        <end position="66"/>
    </location>
</feature>
<feature type="chain" id="PRO_5043125283" evidence="3">
    <location>
        <begin position="17"/>
        <end position="394"/>
    </location>
</feature>
<feature type="region of interest" description="Disordered" evidence="2">
    <location>
        <begin position="116"/>
        <end position="145"/>
    </location>
</feature>
<reference evidence="5 6" key="2">
    <citation type="submission" date="2018-11" db="EMBL/GenBank/DDBJ databases">
        <authorList>
            <consortium name="Pathogen Informatics"/>
        </authorList>
    </citation>
    <scope>NUCLEOTIDE SEQUENCE [LARGE SCALE GENOMIC DNA]</scope>
</reference>
<feature type="domain" description="ShKT" evidence="4">
    <location>
        <begin position="248"/>
        <end position="282"/>
    </location>
</feature>
<dbReference type="Pfam" id="PF01549">
    <property type="entry name" value="ShK"/>
    <property type="match status" value="2"/>
</dbReference>
<dbReference type="SMART" id="SM00254">
    <property type="entry name" value="ShKT"/>
    <property type="match status" value="2"/>
</dbReference>
<evidence type="ECO:0000313" key="5">
    <source>
        <dbReference type="EMBL" id="VDL75522.1"/>
    </source>
</evidence>
<evidence type="ECO:0000256" key="1">
    <source>
        <dbReference type="PROSITE-ProRule" id="PRU01005"/>
    </source>
</evidence>
<evidence type="ECO:0000259" key="4">
    <source>
        <dbReference type="PROSITE" id="PS51670"/>
    </source>
</evidence>
<proteinExistence type="predicted"/>
<feature type="domain" description="ShKT" evidence="4">
    <location>
        <begin position="32"/>
        <end position="66"/>
    </location>
</feature>
<dbReference type="WBParaSite" id="NBR_0001193201-mRNA-1">
    <property type="protein sequence ID" value="NBR_0001193201-mRNA-1"/>
    <property type="gene ID" value="NBR_0001193201"/>
</dbReference>
<organism evidence="7">
    <name type="scientific">Nippostrongylus brasiliensis</name>
    <name type="common">Rat hookworm</name>
    <dbReference type="NCBI Taxonomy" id="27835"/>
    <lineage>
        <taxon>Eukaryota</taxon>
        <taxon>Metazoa</taxon>
        <taxon>Ecdysozoa</taxon>
        <taxon>Nematoda</taxon>
        <taxon>Chromadorea</taxon>
        <taxon>Rhabditida</taxon>
        <taxon>Rhabditina</taxon>
        <taxon>Rhabditomorpha</taxon>
        <taxon>Strongyloidea</taxon>
        <taxon>Heligmosomidae</taxon>
        <taxon>Nippostrongylus</taxon>
    </lineage>
</organism>
<gene>
    <name evidence="5" type="ORF">NBR_LOCUS11933</name>
</gene>
<dbReference type="EMBL" id="UYSL01020633">
    <property type="protein sequence ID" value="VDL75522.1"/>
    <property type="molecule type" value="Genomic_DNA"/>
</dbReference>
<keyword evidence="6" id="KW-1185">Reference proteome</keyword>
<dbReference type="AlphaFoldDB" id="A0A0N4Y725"/>
<name>A0A0N4Y725_NIPBR</name>
<keyword evidence="1" id="KW-1015">Disulfide bond</keyword>
<dbReference type="Gene3D" id="1.10.10.1940">
    <property type="match status" value="1"/>
</dbReference>
<dbReference type="PANTHER" id="PTHR21724">
    <property type="entry name" value="SHKT DOMAIN-CONTAINING PROTEIN"/>
    <property type="match status" value="1"/>
</dbReference>
<evidence type="ECO:0000256" key="3">
    <source>
        <dbReference type="SAM" id="SignalP"/>
    </source>
</evidence>
<dbReference type="STRING" id="27835.A0A0N4Y725"/>
<feature type="signal peptide" evidence="3">
    <location>
        <begin position="1"/>
        <end position="16"/>
    </location>
</feature>
<reference evidence="7" key="1">
    <citation type="submission" date="2017-02" db="UniProtKB">
        <authorList>
            <consortium name="WormBaseParasite"/>
        </authorList>
    </citation>
    <scope>IDENTIFICATION</scope>
</reference>
<dbReference type="PROSITE" id="PS51670">
    <property type="entry name" value="SHKT"/>
    <property type="match status" value="2"/>
</dbReference>
<dbReference type="InterPro" id="IPR003582">
    <property type="entry name" value="ShKT_dom"/>
</dbReference>
<keyword evidence="3" id="KW-0732">Signal</keyword>
<evidence type="ECO:0000313" key="7">
    <source>
        <dbReference type="WBParaSite" id="NBR_0001193201-mRNA-1"/>
    </source>
</evidence>
<accession>A0A0N4Y725</accession>
<feature type="disulfide bond" evidence="1">
    <location>
        <begin position="248"/>
        <end position="282"/>
    </location>
</feature>
<evidence type="ECO:0000313" key="6">
    <source>
        <dbReference type="Proteomes" id="UP000271162"/>
    </source>
</evidence>
<evidence type="ECO:0000256" key="2">
    <source>
        <dbReference type="SAM" id="MobiDB-lite"/>
    </source>
</evidence>